<accession>A0A670ZTY6</accession>
<feature type="region of interest" description="Disordered" evidence="1">
    <location>
        <begin position="579"/>
        <end position="655"/>
    </location>
</feature>
<dbReference type="GO" id="GO:0006887">
    <property type="term" value="P:exocytosis"/>
    <property type="evidence" value="ECO:0007669"/>
    <property type="project" value="InterPro"/>
</dbReference>
<feature type="region of interest" description="Disordered" evidence="1">
    <location>
        <begin position="1"/>
        <end position="21"/>
    </location>
</feature>
<organism evidence="2 3">
    <name type="scientific">Pseudonaja textilis</name>
    <name type="common">Eastern brown snake</name>
    <dbReference type="NCBI Taxonomy" id="8673"/>
    <lineage>
        <taxon>Eukaryota</taxon>
        <taxon>Metazoa</taxon>
        <taxon>Chordata</taxon>
        <taxon>Craniata</taxon>
        <taxon>Vertebrata</taxon>
        <taxon>Euteleostomi</taxon>
        <taxon>Lepidosauria</taxon>
        <taxon>Squamata</taxon>
        <taxon>Bifurcata</taxon>
        <taxon>Unidentata</taxon>
        <taxon>Episquamata</taxon>
        <taxon>Toxicofera</taxon>
        <taxon>Serpentes</taxon>
        <taxon>Colubroidea</taxon>
        <taxon>Elapidae</taxon>
        <taxon>Hydrophiinae</taxon>
        <taxon>Pseudonaja</taxon>
    </lineage>
</organism>
<sequence length="655" mass="74496">SPSSARPGPVLSTEPGGSCLGKWPELEKAEKLARGAALKWASGVFYQPDKLDSLPQYQIREMQRNRFIESRIKSTAQSYLEGMNTGLEELHSALADVQPIQEELATIEKDLTSCIKSFRSLQELRELGTKHGQLEAVVQMLPQLFSGDLGTAEPHRLAVQNLLKAHLGLMDLERLRDSILSQLHNRSLLSPSNRTDVESYFGGLLELNDALAQHLWRTVAHATKVVLEDPSLLVSAVRIIEREETIDAAVALRSQPHGFLPPGRQGLSSHLASLQSSILAELGIVKDWLVQCCPPHYNILTAFATMFHQGLTDHLHHILTWELDKQEIFALLHWSIHVYPSSEMMAHPDLLPEVDISTLAPLLPADTIGSLEESYLGKVQASIAEWMQKALEMEFEEWLWGKEPESDYQGFFQSNLPIIAMKVRRRNWGGKERRVTPLNKRRRIRHGFSCGLFQPLFAQFPSRQWLLDDCQLMNNICEVIDKHVEGFGRTHKPVSMYLLSEAEHLVMSQYVKSLLQKRMTCQTAEERSKMSARMLQDTSQLKELFCALDVSLLIQEASIALLLQSRVANLLDLRDHQTHTFKSHRPETLGKSPPQSLQENPPPRFPTDRSFFIWDRRRPSPAPFSQGERETFGFMQGKQQKQQKSFFLSPKLYQK</sequence>
<dbReference type="Pfam" id="PF06046">
    <property type="entry name" value="Sec6"/>
    <property type="match status" value="2"/>
</dbReference>
<dbReference type="GO" id="GO:0051601">
    <property type="term" value="P:exocyst localization"/>
    <property type="evidence" value="ECO:0007669"/>
    <property type="project" value="TreeGrafter"/>
</dbReference>
<protein>
    <recommendedName>
        <fullName evidence="4">Exocyst complex component 3 like 1</fullName>
    </recommendedName>
</protein>
<dbReference type="GO" id="GO:0000149">
    <property type="term" value="F:SNARE binding"/>
    <property type="evidence" value="ECO:0007669"/>
    <property type="project" value="TreeGrafter"/>
</dbReference>
<feature type="compositionally biased region" description="Basic and acidic residues" evidence="1">
    <location>
        <begin position="579"/>
        <end position="588"/>
    </location>
</feature>
<dbReference type="InterPro" id="IPR010326">
    <property type="entry name" value="EXOC3/Sec6"/>
</dbReference>
<evidence type="ECO:0008006" key="4">
    <source>
        <dbReference type="Google" id="ProtNLM"/>
    </source>
</evidence>
<dbReference type="PANTHER" id="PTHR21292:SF12">
    <property type="entry name" value="EXOCYST COMPLEX COMPONENT 3-LIKE PROTEIN"/>
    <property type="match status" value="1"/>
</dbReference>
<reference evidence="2" key="1">
    <citation type="submission" date="2025-08" db="UniProtKB">
        <authorList>
            <consortium name="Ensembl"/>
        </authorList>
    </citation>
    <scope>IDENTIFICATION</scope>
</reference>
<reference evidence="2" key="2">
    <citation type="submission" date="2025-09" db="UniProtKB">
        <authorList>
            <consortium name="Ensembl"/>
        </authorList>
    </citation>
    <scope>IDENTIFICATION</scope>
</reference>
<dbReference type="PANTHER" id="PTHR21292">
    <property type="entry name" value="EXOCYST COMPLEX COMPONENT SEC6-RELATED"/>
    <property type="match status" value="1"/>
</dbReference>
<dbReference type="GO" id="GO:0000145">
    <property type="term" value="C:exocyst"/>
    <property type="evidence" value="ECO:0007669"/>
    <property type="project" value="InterPro"/>
</dbReference>
<evidence type="ECO:0000313" key="2">
    <source>
        <dbReference type="Ensembl" id="ENSPTXP00000026230.1"/>
    </source>
</evidence>
<dbReference type="GeneTree" id="ENSGT01030000234613"/>
<keyword evidence="3" id="KW-1185">Reference proteome</keyword>
<name>A0A670ZTY6_PSETE</name>
<dbReference type="Ensembl" id="ENSPTXT00000027039.1">
    <property type="protein sequence ID" value="ENSPTXP00000026230.1"/>
    <property type="gene ID" value="ENSPTXG00000018192.1"/>
</dbReference>
<evidence type="ECO:0000313" key="3">
    <source>
        <dbReference type="Proteomes" id="UP000472273"/>
    </source>
</evidence>
<evidence type="ECO:0000256" key="1">
    <source>
        <dbReference type="SAM" id="MobiDB-lite"/>
    </source>
</evidence>
<dbReference type="Gene3D" id="1.10.357.50">
    <property type="match status" value="1"/>
</dbReference>
<dbReference type="Proteomes" id="UP000472273">
    <property type="component" value="Unplaced"/>
</dbReference>
<gene>
    <name evidence="2" type="primary">LOC113448356</name>
</gene>
<proteinExistence type="predicted"/>
<dbReference type="AlphaFoldDB" id="A0A670ZTY6"/>